<dbReference type="GO" id="GO:0030246">
    <property type="term" value="F:carbohydrate binding"/>
    <property type="evidence" value="ECO:0007669"/>
    <property type="project" value="InterPro"/>
</dbReference>
<sequence length="323" mass="35600">MSMTEEQKKLLAYAGNLSQLAGIRESVITGGRGGGMRIAEVWNAAGLRFTVLPDRCCDIYGLSYRETNLSYVSKNGLTSDKAVSSAKGEFSWQWQGGALVTCGLDNTGGHSGGCPTHGRIGGIPADHFGTDCFFSGDDYILRITGEMRQTRMYGHQLILRRSIETSLFSDSIKIRDEIMNPQCTDETYMLLYHCNFGYPLLSEDTEVTVHGGKITPLGENSRDPRHMCEPSPDAKEELFLCENADSGTVYNRKLGLGVTLSFTTGNLPCLVEWKNMMSHEYVVALEPCNTYGMNRETIERAGKIAVLRAGDTAVNELVFKITE</sequence>
<evidence type="ECO:0000256" key="2">
    <source>
        <dbReference type="ARBA" id="ARBA00011245"/>
    </source>
</evidence>
<keyword evidence="3" id="KW-0106">Calcium</keyword>
<dbReference type="EMBL" id="JALEMU010000142">
    <property type="protein sequence ID" value="MCI5756367.1"/>
    <property type="molecule type" value="Genomic_DNA"/>
</dbReference>
<gene>
    <name evidence="4" type="ORF">MR241_08775</name>
</gene>
<protein>
    <submittedName>
        <fullName evidence="4">Aldose 1-epimerase family protein</fullName>
    </submittedName>
</protein>
<evidence type="ECO:0000256" key="1">
    <source>
        <dbReference type="ARBA" id="ARBA00001913"/>
    </source>
</evidence>
<evidence type="ECO:0000256" key="3">
    <source>
        <dbReference type="ARBA" id="ARBA00022837"/>
    </source>
</evidence>
<dbReference type="InterPro" id="IPR027839">
    <property type="entry name" value="DUF4432"/>
</dbReference>
<proteinExistence type="predicted"/>
<dbReference type="InterPro" id="IPR014718">
    <property type="entry name" value="GH-type_carb-bd"/>
</dbReference>
<dbReference type="AlphaFoldDB" id="A0AAE3FK38"/>
<comment type="caution">
    <text evidence="4">The sequence shown here is derived from an EMBL/GenBank/DDBJ whole genome shotgun (WGS) entry which is preliminary data.</text>
</comment>
<accession>A0AAE3FK38</accession>
<reference evidence="4 5" key="1">
    <citation type="submission" date="2022-03" db="EMBL/GenBank/DDBJ databases">
        <title>Metagenome-assembled genomes from swine fecal metagenomes.</title>
        <authorList>
            <person name="Holman D.B."/>
            <person name="Kommadath A."/>
        </authorList>
    </citation>
    <scope>NUCLEOTIDE SEQUENCE [LARGE SCALE GENOMIC DNA]</scope>
    <source>
        <strain evidence="4">SUG147</strain>
    </source>
</reference>
<name>A0AAE3FK38_9BACT</name>
<dbReference type="Gene3D" id="2.70.98.10">
    <property type="match status" value="1"/>
</dbReference>
<evidence type="ECO:0000313" key="5">
    <source>
        <dbReference type="Proteomes" id="UP001139365"/>
    </source>
</evidence>
<organism evidence="4 5">
    <name type="scientific">Candidatus Colimorpha enterica</name>
    <dbReference type="NCBI Taxonomy" id="3083063"/>
    <lineage>
        <taxon>Bacteria</taxon>
        <taxon>Pseudomonadati</taxon>
        <taxon>Bacteroidota</taxon>
        <taxon>Bacteroidia</taxon>
        <taxon>Bacteroidales</taxon>
        <taxon>Candidatus Colimorpha</taxon>
    </lineage>
</organism>
<dbReference type="CDD" id="cd09023">
    <property type="entry name" value="Aldose_epim_Ec_c4013"/>
    <property type="match status" value="1"/>
</dbReference>
<dbReference type="Pfam" id="PF14486">
    <property type="entry name" value="DUF4432"/>
    <property type="match status" value="1"/>
</dbReference>
<comment type="subunit">
    <text evidence="2">Monomer.</text>
</comment>
<comment type="cofactor">
    <cofactor evidence="1">
        <name>Ca(2+)</name>
        <dbReference type="ChEBI" id="CHEBI:29108"/>
    </cofactor>
</comment>
<dbReference type="Proteomes" id="UP001139365">
    <property type="component" value="Unassembled WGS sequence"/>
</dbReference>
<evidence type="ECO:0000313" key="4">
    <source>
        <dbReference type="EMBL" id="MCI5756367.1"/>
    </source>
</evidence>